<keyword evidence="2" id="KW-1185">Reference proteome</keyword>
<evidence type="ECO:0000313" key="2">
    <source>
        <dbReference type="Proteomes" id="UP001631969"/>
    </source>
</evidence>
<dbReference type="Proteomes" id="UP001631969">
    <property type="component" value="Unassembled WGS sequence"/>
</dbReference>
<proteinExistence type="predicted"/>
<sequence length="74" mass="8544">MIPHYIKEALIVSARCHQEAREKQQLIEKWMESNFGEDAVNDDRIRDIIVGSVELSNNPISAIKEIESILETDY</sequence>
<evidence type="ECO:0000313" key="1">
    <source>
        <dbReference type="EMBL" id="MFM9329019.1"/>
    </source>
</evidence>
<organism evidence="1 2">
    <name type="scientific">Paenibacillus mesotrionivorans</name>
    <dbReference type="NCBI Taxonomy" id="3160968"/>
    <lineage>
        <taxon>Bacteria</taxon>
        <taxon>Bacillati</taxon>
        <taxon>Bacillota</taxon>
        <taxon>Bacilli</taxon>
        <taxon>Bacillales</taxon>
        <taxon>Paenibacillaceae</taxon>
        <taxon>Paenibacillus</taxon>
    </lineage>
</organism>
<name>A0ACC7NYB7_9BACL</name>
<dbReference type="EMBL" id="JBJURJ010000007">
    <property type="protein sequence ID" value="MFM9329019.1"/>
    <property type="molecule type" value="Genomic_DNA"/>
</dbReference>
<accession>A0ACC7NYB7</accession>
<comment type="caution">
    <text evidence="1">The sequence shown here is derived from an EMBL/GenBank/DDBJ whole genome shotgun (WGS) entry which is preliminary data.</text>
</comment>
<protein>
    <submittedName>
        <fullName evidence="1">Uncharacterized protein</fullName>
    </submittedName>
</protein>
<gene>
    <name evidence="1" type="ORF">ACI1P1_12050</name>
</gene>
<reference evidence="1" key="1">
    <citation type="submission" date="2024-12" db="EMBL/GenBank/DDBJ databases">
        <authorList>
            <person name="Wu N."/>
        </authorList>
    </citation>
    <scope>NUCLEOTIDE SEQUENCE</scope>
    <source>
        <strain evidence="1">P15</strain>
    </source>
</reference>